<evidence type="ECO:0000313" key="2">
    <source>
        <dbReference type="Proteomes" id="UP001501565"/>
    </source>
</evidence>
<dbReference type="EMBL" id="BAABBN010000012">
    <property type="protein sequence ID" value="GAA3937530.1"/>
    <property type="molecule type" value="Genomic_DNA"/>
</dbReference>
<keyword evidence="2" id="KW-1185">Reference proteome</keyword>
<reference evidence="2" key="1">
    <citation type="journal article" date="2019" name="Int. J. Syst. Evol. Microbiol.">
        <title>The Global Catalogue of Microorganisms (GCM) 10K type strain sequencing project: providing services to taxonomists for standard genome sequencing and annotation.</title>
        <authorList>
            <consortium name="The Broad Institute Genomics Platform"/>
            <consortium name="The Broad Institute Genome Sequencing Center for Infectious Disease"/>
            <person name="Wu L."/>
            <person name="Ma J."/>
        </authorList>
    </citation>
    <scope>NUCLEOTIDE SEQUENCE [LARGE SCALE GENOMIC DNA]</scope>
    <source>
        <strain evidence="2">JCM 17551</strain>
    </source>
</reference>
<sequence>MRLRVFLLLILSFIANVSLASEVIELEGIFVRGNQEQPKVLFIIPWQTDAELNGLKQEIKPDLTPTDDYLDYFKFKRQVDSHQQAIQSSSDS</sequence>
<protein>
    <submittedName>
        <fullName evidence="1">Uncharacterized protein</fullName>
    </submittedName>
</protein>
<organism evidence="1 2">
    <name type="scientific">Litoribacillus peritrichatus</name>
    <dbReference type="NCBI Taxonomy" id="718191"/>
    <lineage>
        <taxon>Bacteria</taxon>
        <taxon>Pseudomonadati</taxon>
        <taxon>Pseudomonadota</taxon>
        <taxon>Gammaproteobacteria</taxon>
        <taxon>Oceanospirillales</taxon>
        <taxon>Oceanospirillaceae</taxon>
        <taxon>Litoribacillus</taxon>
    </lineage>
</organism>
<dbReference type="Proteomes" id="UP001501565">
    <property type="component" value="Unassembled WGS sequence"/>
</dbReference>
<dbReference type="RefSeq" id="WP_344800137.1">
    <property type="nucleotide sequence ID" value="NZ_BAABBN010000012.1"/>
</dbReference>
<gene>
    <name evidence="1" type="ORF">GCM10022277_37350</name>
</gene>
<name>A0ABP7N5N7_9GAMM</name>
<comment type="caution">
    <text evidence="1">The sequence shown here is derived from an EMBL/GenBank/DDBJ whole genome shotgun (WGS) entry which is preliminary data.</text>
</comment>
<accession>A0ABP7N5N7</accession>
<proteinExistence type="predicted"/>
<evidence type="ECO:0000313" key="1">
    <source>
        <dbReference type="EMBL" id="GAA3937530.1"/>
    </source>
</evidence>